<protein>
    <recommendedName>
        <fullName evidence="3">DUF4262 domain-containing protein</fullName>
    </recommendedName>
</protein>
<organism evidence="1 2">
    <name type="scientific">Rhodococcoides kroppenstedtii</name>
    <dbReference type="NCBI Taxonomy" id="293050"/>
    <lineage>
        <taxon>Bacteria</taxon>
        <taxon>Bacillati</taxon>
        <taxon>Actinomycetota</taxon>
        <taxon>Actinomycetes</taxon>
        <taxon>Mycobacteriales</taxon>
        <taxon>Nocardiaceae</taxon>
        <taxon>Rhodococcoides</taxon>
    </lineage>
</organism>
<reference evidence="1 2" key="1">
    <citation type="submission" date="2020-06" db="EMBL/GenBank/DDBJ databases">
        <title>Taxonomy, biology and ecology of Rhodococcus bacteria occurring in California pistachio and other woody hosts as revealed by genome sequence analyses.</title>
        <authorList>
            <person name="Gai Y."/>
            <person name="Riely B."/>
        </authorList>
    </citation>
    <scope>NUCLEOTIDE SEQUENCE [LARGE SCALE GENOMIC DNA]</scope>
    <source>
        <strain evidence="1 2">BP-284</strain>
    </source>
</reference>
<dbReference type="Pfam" id="PF19736">
    <property type="entry name" value="DUF6226"/>
    <property type="match status" value="1"/>
</dbReference>
<comment type="caution">
    <text evidence="1">The sequence shown here is derived from an EMBL/GenBank/DDBJ whole genome shotgun (WGS) entry which is preliminary data.</text>
</comment>
<keyword evidence="2" id="KW-1185">Reference proteome</keyword>
<sequence>MSAYQRPPVATPEFRNADGEIIEYGNQWDGPPPEDAYSVTAHPERYAPLHLVADALVEHLCETYDVEVDEGLDTASDLMGPHRGVIRSVRLRPRDATCAPVTFAFTDYPGIAMHAGLLHDFVYPSCGCDACDTTWYDEADSFEEQVFAVVTGNYTETVRGRFRPSIGYSFTYPDGGSSGSGGSGLRDVHAERVKAAALVLRDLPGGWAPWPRRTKGGSPSL</sequence>
<evidence type="ECO:0000313" key="1">
    <source>
        <dbReference type="EMBL" id="MBY6322571.1"/>
    </source>
</evidence>
<name>A0ABS7NX30_9NOCA</name>
<dbReference type="InterPro" id="IPR045773">
    <property type="entry name" value="DUF6226"/>
</dbReference>
<accession>A0ABS7NX30</accession>
<dbReference type="EMBL" id="JABUKG010000022">
    <property type="protein sequence ID" value="MBY6322571.1"/>
    <property type="molecule type" value="Genomic_DNA"/>
</dbReference>
<gene>
    <name evidence="1" type="ORF">HQ605_17235</name>
</gene>
<dbReference type="RefSeq" id="WP_068099947.1">
    <property type="nucleotide sequence ID" value="NZ_JABUKE010000023.1"/>
</dbReference>
<evidence type="ECO:0008006" key="3">
    <source>
        <dbReference type="Google" id="ProtNLM"/>
    </source>
</evidence>
<dbReference type="Proteomes" id="UP001520140">
    <property type="component" value="Unassembled WGS sequence"/>
</dbReference>
<evidence type="ECO:0000313" key="2">
    <source>
        <dbReference type="Proteomes" id="UP001520140"/>
    </source>
</evidence>
<proteinExistence type="predicted"/>